<sequence length="285" mass="31701">MASKYEDPLEYLLYPDRVNYTNGVLLDENDFKAEQTYFRGRLGRALSYLHGFGTVAGLDVVTLESEPHVLRVMPGLAVDRLGRLIELHVPYCIRVQNWFVSQNEDALEESYAGSVADGVSQAVVADLFIKFDTCQRGKTPCFGVGNVDATDAFTAERLRDGVGFDLVIRTQPEAEKPRQYAPYEMMSEGPMDFEAAMEELRTVKLEAGWRESEFWNSAAGNINVGDEYSPEQNGTEVMLARIRLPATDSPMAYNTTGSIGIQNDIRVLSLSADELFWLIKATGGV</sequence>
<evidence type="ECO:0000313" key="4">
    <source>
        <dbReference type="Proteomes" id="UP000293902"/>
    </source>
</evidence>
<dbReference type="EMBL" id="QLNI01000010">
    <property type="protein sequence ID" value="RAM02827.1"/>
    <property type="molecule type" value="Genomic_DNA"/>
</dbReference>
<dbReference type="Proteomes" id="UP000248798">
    <property type="component" value="Unassembled WGS sequence"/>
</dbReference>
<dbReference type="OrthoDB" id="147470at2"/>
<evidence type="ECO:0000313" key="3">
    <source>
        <dbReference type="Proteomes" id="UP000248798"/>
    </source>
</evidence>
<organism evidence="2 3">
    <name type="scientific">Desulfobacter hydrogenophilus</name>
    <dbReference type="NCBI Taxonomy" id="2291"/>
    <lineage>
        <taxon>Bacteria</taxon>
        <taxon>Pseudomonadati</taxon>
        <taxon>Thermodesulfobacteriota</taxon>
        <taxon>Desulfobacteria</taxon>
        <taxon>Desulfobacterales</taxon>
        <taxon>Desulfobacteraceae</taxon>
        <taxon>Desulfobacter</taxon>
    </lineage>
</organism>
<dbReference type="RefSeq" id="WP_111954832.1">
    <property type="nucleotide sequence ID" value="NZ_CP036313.1"/>
</dbReference>
<reference evidence="1 4" key="2">
    <citation type="submission" date="2019-02" db="EMBL/GenBank/DDBJ databases">
        <title>Complete genome sequence of Desulfobacter hydrogenophilus AcRS1.</title>
        <authorList>
            <person name="Marietou A."/>
            <person name="Lund M.B."/>
            <person name="Marshall I.P.G."/>
            <person name="Schreiber L."/>
            <person name="Jorgensen B."/>
        </authorList>
    </citation>
    <scope>NUCLEOTIDE SEQUENCE [LARGE SCALE GENOMIC DNA]</scope>
    <source>
        <strain evidence="1 4">AcRS1</strain>
    </source>
</reference>
<gene>
    <name evidence="2" type="ORF">DO021_06290</name>
    <name evidence="1" type="ORF">EYB58_15770</name>
</gene>
<protein>
    <submittedName>
        <fullName evidence="2">Uncharacterized protein</fullName>
    </submittedName>
</protein>
<dbReference type="AlphaFoldDB" id="A0A328FIJ3"/>
<dbReference type="Proteomes" id="UP000293902">
    <property type="component" value="Chromosome"/>
</dbReference>
<evidence type="ECO:0000313" key="1">
    <source>
        <dbReference type="EMBL" id="QBH14243.1"/>
    </source>
</evidence>
<proteinExistence type="predicted"/>
<evidence type="ECO:0000313" key="2">
    <source>
        <dbReference type="EMBL" id="RAM02827.1"/>
    </source>
</evidence>
<keyword evidence="4" id="KW-1185">Reference proteome</keyword>
<dbReference type="EMBL" id="CP036313">
    <property type="protein sequence ID" value="QBH14243.1"/>
    <property type="molecule type" value="Genomic_DNA"/>
</dbReference>
<name>A0A328FIJ3_9BACT</name>
<accession>A0A328FIJ3</accession>
<reference evidence="2 3" key="1">
    <citation type="submission" date="2018-06" db="EMBL/GenBank/DDBJ databases">
        <title>Complete Genome Sequence of Desulfobacter hydrogenophilus (DSM3380).</title>
        <authorList>
            <person name="Marietou A."/>
            <person name="Schreiber L."/>
            <person name="Marshall I."/>
            <person name="Jorgensen B."/>
        </authorList>
    </citation>
    <scope>NUCLEOTIDE SEQUENCE [LARGE SCALE GENOMIC DNA]</scope>
    <source>
        <strain evidence="2 3">DSM 3380</strain>
    </source>
</reference>